<evidence type="ECO:0000313" key="3">
    <source>
        <dbReference type="Proteomes" id="UP000736672"/>
    </source>
</evidence>
<feature type="transmembrane region" description="Helical" evidence="1">
    <location>
        <begin position="94"/>
        <end position="119"/>
    </location>
</feature>
<gene>
    <name evidence="2" type="ORF">B0J15DRAFT_287061</name>
</gene>
<proteinExistence type="predicted"/>
<dbReference type="Proteomes" id="UP000736672">
    <property type="component" value="Unassembled WGS sequence"/>
</dbReference>
<sequence length="196" mass="21962">MIRFAGTLFYPHVPKSVGQWRLPDKMLGPSIRAFTMVLFLVSTNMLYLVFRIGGEASLFICAANMFWMLIVTCSIGLLGWLCATSRTYGMSTHLLATIVMGGSWCILALNSAYLGIAVYSCRFCSVQPDHDDLEYCKFLGLSSSSSPPEVSFRPAEAWLSVACTLILTLIVAVEWKNLHLRIEVTHKARFLEYPYL</sequence>
<feature type="transmembrane region" description="Helical" evidence="1">
    <location>
        <begin position="31"/>
        <end position="50"/>
    </location>
</feature>
<name>A0A9P9HMR6_FUSSL</name>
<dbReference type="OrthoDB" id="10295975at2759"/>
<protein>
    <submittedName>
        <fullName evidence="2">Uncharacterized protein</fullName>
    </submittedName>
</protein>
<keyword evidence="1" id="KW-1133">Transmembrane helix</keyword>
<keyword evidence="1" id="KW-0472">Membrane</keyword>
<comment type="caution">
    <text evidence="2">The sequence shown here is derived from an EMBL/GenBank/DDBJ whole genome shotgun (WGS) entry which is preliminary data.</text>
</comment>
<evidence type="ECO:0000256" key="1">
    <source>
        <dbReference type="SAM" id="Phobius"/>
    </source>
</evidence>
<feature type="transmembrane region" description="Helical" evidence="1">
    <location>
        <begin position="56"/>
        <end position="82"/>
    </location>
</feature>
<keyword evidence="1" id="KW-0812">Transmembrane</keyword>
<keyword evidence="3" id="KW-1185">Reference proteome</keyword>
<evidence type="ECO:0000313" key="2">
    <source>
        <dbReference type="EMBL" id="KAH7260494.1"/>
    </source>
</evidence>
<dbReference type="EMBL" id="JAGTJS010000008">
    <property type="protein sequence ID" value="KAH7260494.1"/>
    <property type="molecule type" value="Genomic_DNA"/>
</dbReference>
<accession>A0A9P9HMR6</accession>
<dbReference type="AlphaFoldDB" id="A0A9P9HMR6"/>
<reference evidence="2" key="1">
    <citation type="journal article" date="2021" name="Nat. Commun.">
        <title>Genetic determinants of endophytism in the Arabidopsis root mycobiome.</title>
        <authorList>
            <person name="Mesny F."/>
            <person name="Miyauchi S."/>
            <person name="Thiergart T."/>
            <person name="Pickel B."/>
            <person name="Atanasova L."/>
            <person name="Karlsson M."/>
            <person name="Huettel B."/>
            <person name="Barry K.W."/>
            <person name="Haridas S."/>
            <person name="Chen C."/>
            <person name="Bauer D."/>
            <person name="Andreopoulos W."/>
            <person name="Pangilinan J."/>
            <person name="LaButti K."/>
            <person name="Riley R."/>
            <person name="Lipzen A."/>
            <person name="Clum A."/>
            <person name="Drula E."/>
            <person name="Henrissat B."/>
            <person name="Kohler A."/>
            <person name="Grigoriev I.V."/>
            <person name="Martin F.M."/>
            <person name="Hacquard S."/>
        </authorList>
    </citation>
    <scope>NUCLEOTIDE SEQUENCE</scope>
    <source>
        <strain evidence="2">FSSC 5 MPI-SDFR-AT-0091</strain>
    </source>
</reference>
<organism evidence="2 3">
    <name type="scientific">Fusarium solani</name>
    <name type="common">Filamentous fungus</name>
    <dbReference type="NCBI Taxonomy" id="169388"/>
    <lineage>
        <taxon>Eukaryota</taxon>
        <taxon>Fungi</taxon>
        <taxon>Dikarya</taxon>
        <taxon>Ascomycota</taxon>
        <taxon>Pezizomycotina</taxon>
        <taxon>Sordariomycetes</taxon>
        <taxon>Hypocreomycetidae</taxon>
        <taxon>Hypocreales</taxon>
        <taxon>Nectriaceae</taxon>
        <taxon>Fusarium</taxon>
        <taxon>Fusarium solani species complex</taxon>
    </lineage>
</organism>